<evidence type="ECO:0000256" key="2">
    <source>
        <dbReference type="ARBA" id="ARBA00023186"/>
    </source>
</evidence>
<feature type="compositionally biased region" description="Basic and acidic residues" evidence="5">
    <location>
        <begin position="34"/>
        <end position="54"/>
    </location>
</feature>
<comment type="similarity">
    <text evidence="1 3 4">Belongs to the GrpE family.</text>
</comment>
<feature type="region of interest" description="Disordered" evidence="5">
    <location>
        <begin position="1"/>
        <end position="54"/>
    </location>
</feature>
<comment type="caution">
    <text evidence="6">The sequence shown here is derived from an EMBL/GenBank/DDBJ whole genome shotgun (WGS) entry which is preliminary data.</text>
</comment>
<proteinExistence type="inferred from homology"/>
<evidence type="ECO:0000256" key="3">
    <source>
        <dbReference type="HAMAP-Rule" id="MF_01151"/>
    </source>
</evidence>
<evidence type="ECO:0000256" key="5">
    <source>
        <dbReference type="SAM" id="MobiDB-lite"/>
    </source>
</evidence>
<dbReference type="PRINTS" id="PR00773">
    <property type="entry name" value="GRPEPROTEIN"/>
</dbReference>
<reference evidence="6 7" key="1">
    <citation type="journal article" date="2021" name="Sci. Rep.">
        <title>The distribution of antibiotic resistance genes in chicken gut microbiota commensals.</title>
        <authorList>
            <person name="Juricova H."/>
            <person name="Matiasovicova J."/>
            <person name="Kubasova T."/>
            <person name="Cejkova D."/>
            <person name="Rychlik I."/>
        </authorList>
    </citation>
    <scope>NUCLEOTIDE SEQUENCE [LARGE SCALE GENOMIC DNA]</scope>
    <source>
        <strain evidence="6 7">An801</strain>
    </source>
</reference>
<dbReference type="CDD" id="cd00446">
    <property type="entry name" value="GrpE"/>
    <property type="match status" value="1"/>
</dbReference>
<dbReference type="EMBL" id="JACJJW010000015">
    <property type="protein sequence ID" value="MBM6758432.1"/>
    <property type="molecule type" value="Genomic_DNA"/>
</dbReference>
<dbReference type="Proteomes" id="UP000703295">
    <property type="component" value="Unassembled WGS sequence"/>
</dbReference>
<organism evidence="6 7">
    <name type="scientific">Bacteroides mediterraneensis</name>
    <dbReference type="NCBI Taxonomy" id="1841856"/>
    <lineage>
        <taxon>Bacteria</taxon>
        <taxon>Pseudomonadati</taxon>
        <taxon>Bacteroidota</taxon>
        <taxon>Bacteroidia</taxon>
        <taxon>Bacteroidales</taxon>
        <taxon>Bacteroidaceae</taxon>
        <taxon>Bacteroides</taxon>
    </lineage>
</organism>
<dbReference type="RefSeq" id="WP_022053079.1">
    <property type="nucleotide sequence ID" value="NZ_JACJJW010000015.1"/>
</dbReference>
<gene>
    <name evidence="3" type="primary">grpE</name>
    <name evidence="6" type="ORF">H6A31_07010</name>
</gene>
<evidence type="ECO:0000313" key="7">
    <source>
        <dbReference type="Proteomes" id="UP000703295"/>
    </source>
</evidence>
<sequence>MSNKNQNQKVEEELKNQQHTDKNAQAAAESQEAEAQKAQEKGEEEKELTAEEKLEKELEEAQKVIDEQKDKYLRLSAEFDNFRKRTIKEKAELIKNGGEKAINAVLPVLDDLERALQNMQKAEDVKAIYDGVELIYQKFLKNLHQEGLEKMEPIGQDFDTDYHEAIALVPASSEDQKGKILDCVQTGYKLNEKVIRHAKVVVAQ</sequence>
<comment type="subunit">
    <text evidence="3">Homodimer.</text>
</comment>
<keyword evidence="7" id="KW-1185">Reference proteome</keyword>
<evidence type="ECO:0000256" key="4">
    <source>
        <dbReference type="RuleBase" id="RU004478"/>
    </source>
</evidence>
<accession>A0ABS2EUW4</accession>
<dbReference type="HAMAP" id="MF_01151">
    <property type="entry name" value="GrpE"/>
    <property type="match status" value="1"/>
</dbReference>
<dbReference type="PANTHER" id="PTHR21237">
    <property type="entry name" value="GRPE PROTEIN"/>
    <property type="match status" value="1"/>
</dbReference>
<protein>
    <recommendedName>
        <fullName evidence="3">Protein GrpE</fullName>
    </recommendedName>
    <alternativeName>
        <fullName evidence="3">HSP-70 cofactor</fullName>
    </alternativeName>
</protein>
<dbReference type="Pfam" id="PF01025">
    <property type="entry name" value="GrpE"/>
    <property type="match status" value="1"/>
</dbReference>
<evidence type="ECO:0000256" key="1">
    <source>
        <dbReference type="ARBA" id="ARBA00009054"/>
    </source>
</evidence>
<keyword evidence="3" id="KW-0346">Stress response</keyword>
<keyword evidence="3" id="KW-0963">Cytoplasm</keyword>
<dbReference type="InterPro" id="IPR009012">
    <property type="entry name" value="GrpE_head"/>
</dbReference>
<dbReference type="InterPro" id="IPR000740">
    <property type="entry name" value="GrpE"/>
</dbReference>
<feature type="compositionally biased region" description="Basic and acidic residues" evidence="5">
    <location>
        <begin position="9"/>
        <end position="22"/>
    </location>
</feature>
<comment type="function">
    <text evidence="3">Participates actively in the response to hyperosmotic and heat shock by preventing the aggregation of stress-denatured proteins, in association with DnaK and GrpE. It is the nucleotide exchange factor for DnaK and may function as a thermosensor. Unfolded proteins bind initially to DnaJ; upon interaction with the DnaJ-bound protein, DnaK hydrolyzes its bound ATP, resulting in the formation of a stable complex. GrpE releases ADP from DnaK; ATP binding to DnaK triggers the release of the substrate protein, thus completing the reaction cycle. Several rounds of ATP-dependent interactions between DnaJ, DnaK and GrpE are required for fully efficient folding.</text>
</comment>
<keyword evidence="2 3" id="KW-0143">Chaperone</keyword>
<dbReference type="Gene3D" id="2.30.22.10">
    <property type="entry name" value="Head domain of nucleotide exchange factor GrpE"/>
    <property type="match status" value="1"/>
</dbReference>
<dbReference type="SUPFAM" id="SSF51064">
    <property type="entry name" value="Head domain of nucleotide exchange factor GrpE"/>
    <property type="match status" value="1"/>
</dbReference>
<name>A0ABS2EUW4_9BACE</name>
<dbReference type="InterPro" id="IPR013805">
    <property type="entry name" value="GrpE_CC"/>
</dbReference>
<dbReference type="PANTHER" id="PTHR21237:SF23">
    <property type="entry name" value="GRPE PROTEIN HOMOLOG, MITOCHONDRIAL"/>
    <property type="match status" value="1"/>
</dbReference>
<evidence type="ECO:0000313" key="6">
    <source>
        <dbReference type="EMBL" id="MBM6758432.1"/>
    </source>
</evidence>
<comment type="subcellular location">
    <subcellularLocation>
        <location evidence="3">Cytoplasm</location>
    </subcellularLocation>
</comment>
<dbReference type="Gene3D" id="3.90.20.20">
    <property type="match status" value="1"/>
</dbReference>
<dbReference type="SUPFAM" id="SSF58014">
    <property type="entry name" value="Coiled-coil domain of nucleotide exchange factor GrpE"/>
    <property type="match status" value="1"/>
</dbReference>